<feature type="compositionally biased region" description="Basic and acidic residues" evidence="4">
    <location>
        <begin position="491"/>
        <end position="504"/>
    </location>
</feature>
<dbReference type="Proteomes" id="UP000027986">
    <property type="component" value="Chromosome"/>
</dbReference>
<evidence type="ECO:0000256" key="4">
    <source>
        <dbReference type="SAM" id="MobiDB-lite"/>
    </source>
</evidence>
<gene>
    <name evidence="6" type="ORF">HX89_05000</name>
</gene>
<protein>
    <submittedName>
        <fullName evidence="6">Glycogen debranching protein</fullName>
    </submittedName>
</protein>
<dbReference type="HOGENOM" id="CLU_011725_1_1_11"/>
<accession>A0A075JGI4</accession>
<feature type="domain" description="Glycosyl hydrolase family 13 catalytic" evidence="5">
    <location>
        <begin position="169"/>
        <end position="620"/>
    </location>
</feature>
<dbReference type="EMBL" id="CP008889">
    <property type="protein sequence ID" value="AIF40412.1"/>
    <property type="molecule type" value="Genomic_DNA"/>
</dbReference>
<dbReference type="SUPFAM" id="SSF51011">
    <property type="entry name" value="Glycosyl hydrolase domain"/>
    <property type="match status" value="1"/>
</dbReference>
<keyword evidence="2" id="KW-0378">Hydrolase</keyword>
<dbReference type="GeneID" id="41840547"/>
<dbReference type="InterPro" id="IPR011837">
    <property type="entry name" value="Glycogen_debranch_GlgX"/>
</dbReference>
<dbReference type="SUPFAM" id="SSF51445">
    <property type="entry name" value="(Trans)glycosidases"/>
    <property type="match status" value="1"/>
</dbReference>
<organism evidence="6 7">
    <name type="scientific">Dermacoccus nishinomiyaensis</name>
    <dbReference type="NCBI Taxonomy" id="1274"/>
    <lineage>
        <taxon>Bacteria</taxon>
        <taxon>Bacillati</taxon>
        <taxon>Actinomycetota</taxon>
        <taxon>Actinomycetes</taxon>
        <taxon>Micrococcales</taxon>
        <taxon>Dermacoccaceae</taxon>
        <taxon>Dermacoccus</taxon>
    </lineage>
</organism>
<evidence type="ECO:0000256" key="1">
    <source>
        <dbReference type="ARBA" id="ARBA00008061"/>
    </source>
</evidence>
<feature type="region of interest" description="Disordered" evidence="4">
    <location>
        <begin position="491"/>
        <end position="543"/>
    </location>
</feature>
<dbReference type="GO" id="GO:0004135">
    <property type="term" value="F:amylo-alpha-1,6-glucosidase activity"/>
    <property type="evidence" value="ECO:0007669"/>
    <property type="project" value="InterPro"/>
</dbReference>
<keyword evidence="7" id="KW-1185">Reference proteome</keyword>
<dbReference type="InterPro" id="IPR006047">
    <property type="entry name" value="GH13_cat_dom"/>
</dbReference>
<dbReference type="CDD" id="cd11326">
    <property type="entry name" value="AmyAc_Glg_debranch"/>
    <property type="match status" value="1"/>
</dbReference>
<dbReference type="Pfam" id="PF02922">
    <property type="entry name" value="CBM_48"/>
    <property type="match status" value="1"/>
</dbReference>
<dbReference type="InterPro" id="IPR044505">
    <property type="entry name" value="GlgX_Isoamylase_N_E_set"/>
</dbReference>
<name>A0A075JGI4_9MICO</name>
<dbReference type="CDD" id="cd02856">
    <property type="entry name" value="E_set_GDE_Isoamylase_N"/>
    <property type="match status" value="1"/>
</dbReference>
<dbReference type="SUPFAM" id="SSF81296">
    <property type="entry name" value="E set domains"/>
    <property type="match status" value="1"/>
</dbReference>
<dbReference type="Gene3D" id="3.20.20.80">
    <property type="entry name" value="Glycosidases"/>
    <property type="match status" value="1"/>
</dbReference>
<evidence type="ECO:0000256" key="3">
    <source>
        <dbReference type="ARBA" id="ARBA00023295"/>
    </source>
</evidence>
<dbReference type="InterPro" id="IPR004193">
    <property type="entry name" value="Glyco_hydro_13_N"/>
</dbReference>
<dbReference type="eggNOG" id="COG1523">
    <property type="taxonomic scope" value="Bacteria"/>
</dbReference>
<dbReference type="InterPro" id="IPR013780">
    <property type="entry name" value="Glyco_hydro_b"/>
</dbReference>
<dbReference type="Pfam" id="PF00128">
    <property type="entry name" value="Alpha-amylase"/>
    <property type="match status" value="1"/>
</dbReference>
<sequence>MADPQRVFVRTPRPGVTLERDGAIFCVVAAHASAVELCLFGTQDAPAGESRVSMTRLDGGHWAAFVPAAGPGTTYGYRAHGAWAPAAGLRHNPAKLLLDPYASAVSAEMTWLPEVFGHVVDDAFAGDARVRDDRDSAPFVPHGVVVSHDFDWGGDARPQVRDADRVIYEAHVKGLTVQHPDVPEELRGTYAGLAHASMTTYLRDLGVTSVELLPVHAFVDEPHLVKLGLNNYWGYNTLGFFAPHAAYAHASDAQGVVDEVKSMVRSLHTAGLEVILDVVYNHTCEQGGHEGATLSLRGLDNVSSYRLGEHGEDIDVTGCGNTLDVREPAVMRLVLDSLRHWVSEYHVDGFRFDLAVALGRAPGDDFDPRAALLMAMQADPVLSQVTLIAEPWDIGLHGWRTGQFPAGFAEWNDRFRNTVRDFWLADLAAASRGDGGGGQHPGGGVADLATRLTGSQDLVGGPLRRPQASINYVTAHDGFTLADLTAYETKHNEANGEDNRDGTSDNRSWNHGVEGWPSDAVDESDGEPTSDAAAGSGSGGAGDMAADLAARRLRSMRNMLGTLLLSAGVPMLTAGDEFARTQHGNNNAYCQDSPIGWADWNHSPAQRDLLATTRHLLALRRRFGVLRHPDFYPGSRAVAGEPDVRWFSAAGVGLSDAEWTSPSTRTLQALFDASSTDDESVLLVLHGALDAATVTLPPSPHGGGWSVVWDSAQSAPPSEDRIVASGDTFVVDGPSMLVLTPSRG</sequence>
<dbReference type="InterPro" id="IPR014756">
    <property type="entry name" value="Ig_E-set"/>
</dbReference>
<evidence type="ECO:0000259" key="5">
    <source>
        <dbReference type="SMART" id="SM00642"/>
    </source>
</evidence>
<dbReference type="NCBIfam" id="TIGR02100">
    <property type="entry name" value="glgX_debranch"/>
    <property type="match status" value="1"/>
</dbReference>
<dbReference type="OrthoDB" id="3236218at2"/>
<dbReference type="Gene3D" id="2.60.40.1180">
    <property type="entry name" value="Golgi alpha-mannosidase II"/>
    <property type="match status" value="1"/>
</dbReference>
<evidence type="ECO:0000313" key="6">
    <source>
        <dbReference type="EMBL" id="AIF40412.1"/>
    </source>
</evidence>
<dbReference type="SMART" id="SM00642">
    <property type="entry name" value="Aamy"/>
    <property type="match status" value="1"/>
</dbReference>
<proteinExistence type="inferred from homology"/>
<dbReference type="RefSeq" id="WP_038567427.1">
    <property type="nucleotide sequence ID" value="NZ_CP008889.1"/>
</dbReference>
<dbReference type="InterPro" id="IPR017853">
    <property type="entry name" value="GH"/>
</dbReference>
<dbReference type="AlphaFoldDB" id="A0A075JGI4"/>
<reference evidence="6 7" key="1">
    <citation type="submission" date="2014-07" db="EMBL/GenBank/DDBJ databases">
        <title>Genome Sequencing of Dermacoccus nishinomiyaensis.</title>
        <authorList>
            <person name="Hong K.W."/>
            <person name="Chan K.G."/>
        </authorList>
    </citation>
    <scope>NUCLEOTIDE SEQUENCE [LARGE SCALE GENOMIC DNA]</scope>
    <source>
        <strain evidence="6 7">M25</strain>
    </source>
</reference>
<dbReference type="PANTHER" id="PTHR43002">
    <property type="entry name" value="GLYCOGEN DEBRANCHING ENZYME"/>
    <property type="match status" value="1"/>
</dbReference>
<dbReference type="GO" id="GO:0005980">
    <property type="term" value="P:glycogen catabolic process"/>
    <property type="evidence" value="ECO:0007669"/>
    <property type="project" value="InterPro"/>
</dbReference>
<dbReference type="Gene3D" id="2.60.40.10">
    <property type="entry name" value="Immunoglobulins"/>
    <property type="match status" value="1"/>
</dbReference>
<dbReference type="KEGG" id="dni:HX89_05000"/>
<evidence type="ECO:0000313" key="7">
    <source>
        <dbReference type="Proteomes" id="UP000027986"/>
    </source>
</evidence>
<keyword evidence="3" id="KW-0326">Glycosidase</keyword>
<comment type="similarity">
    <text evidence="1">Belongs to the glycosyl hydrolase 13 family.</text>
</comment>
<dbReference type="InterPro" id="IPR013783">
    <property type="entry name" value="Ig-like_fold"/>
</dbReference>
<evidence type="ECO:0000256" key="2">
    <source>
        <dbReference type="ARBA" id="ARBA00022801"/>
    </source>
</evidence>